<sequence length="78" mass="9474">MHLRKIRGYGLTFNQKFDNRQRMVPVPDSFGNQENLGTFGFIQHERKIYPESSLPWVHQRLNQYLKAVRSQKYQQFHH</sequence>
<evidence type="ECO:0000313" key="1">
    <source>
        <dbReference type="EMBL" id="BAY69479.1"/>
    </source>
</evidence>
<proteinExistence type="predicted"/>
<accession>A0A1Z4KKI8</accession>
<name>A0A1Z4KKI8_ANAVA</name>
<reference evidence="1 2" key="1">
    <citation type="submission" date="2017-06" db="EMBL/GenBank/DDBJ databases">
        <title>Genome sequencing of cyanobaciteial culture collection at National Institute for Environmental Studies (NIES).</title>
        <authorList>
            <person name="Hirose Y."/>
            <person name="Shimura Y."/>
            <person name="Fujisawa T."/>
            <person name="Nakamura Y."/>
            <person name="Kawachi M."/>
        </authorList>
    </citation>
    <scope>NUCLEOTIDE SEQUENCE [LARGE SCALE GENOMIC DNA]</scope>
    <source>
        <strain evidence="1 2">NIES-23</strain>
    </source>
</reference>
<gene>
    <name evidence="1" type="ORF">NIES23_22730</name>
</gene>
<evidence type="ECO:0000313" key="2">
    <source>
        <dbReference type="Proteomes" id="UP000217507"/>
    </source>
</evidence>
<dbReference type="Proteomes" id="UP000217507">
    <property type="component" value="Chromosome"/>
</dbReference>
<dbReference type="AlphaFoldDB" id="A0A1Z4KKI8"/>
<organism evidence="1 2">
    <name type="scientific">Trichormus variabilis NIES-23</name>
    <dbReference type="NCBI Taxonomy" id="1973479"/>
    <lineage>
        <taxon>Bacteria</taxon>
        <taxon>Bacillati</taxon>
        <taxon>Cyanobacteriota</taxon>
        <taxon>Cyanophyceae</taxon>
        <taxon>Nostocales</taxon>
        <taxon>Nostocaceae</taxon>
        <taxon>Trichormus</taxon>
    </lineage>
</organism>
<protein>
    <submittedName>
        <fullName evidence="1">Uncharacterized protein</fullName>
    </submittedName>
</protein>
<dbReference type="EMBL" id="AP018216">
    <property type="protein sequence ID" value="BAY69479.1"/>
    <property type="molecule type" value="Genomic_DNA"/>
</dbReference>